<name>A0A076F9L8_9BACT</name>
<dbReference type="RefSeq" id="WP_038454073.1">
    <property type="nucleotide sequence ID" value="NZ_CP009043.1"/>
</dbReference>
<sequence length="192" mass="21659">MLVTFEGIDGVGKSTQISLLKSFIPNAIITKEPGGTEFGVKVREFLLQNANKICSRAEILLFLADRAEHYEKVIKPNHKELILSDRGFISGMAYAMASDENLDIAELLELNKFALKNDLGDKFIFLKADENLIKTRLFGRGTSDEIENRGIEYLMRVQGFMSIILADLKFDVLEVNAGLDINEIQDKIRKFI</sequence>
<dbReference type="HAMAP" id="MF_00165">
    <property type="entry name" value="Thymidylate_kinase"/>
    <property type="match status" value="1"/>
</dbReference>
<dbReference type="InterPro" id="IPR039430">
    <property type="entry name" value="Thymidylate_kin-like_dom"/>
</dbReference>
<organism evidence="10 11">
    <name type="scientific">Campylobacter iguaniorum</name>
    <dbReference type="NCBI Taxonomy" id="1244531"/>
    <lineage>
        <taxon>Bacteria</taxon>
        <taxon>Pseudomonadati</taxon>
        <taxon>Campylobacterota</taxon>
        <taxon>Epsilonproteobacteria</taxon>
        <taxon>Campylobacterales</taxon>
        <taxon>Campylobacteraceae</taxon>
        <taxon>Campylobacter</taxon>
    </lineage>
</organism>
<evidence type="ECO:0000259" key="9">
    <source>
        <dbReference type="Pfam" id="PF02223"/>
    </source>
</evidence>
<dbReference type="GO" id="GO:0006235">
    <property type="term" value="P:dTTP biosynthetic process"/>
    <property type="evidence" value="ECO:0007669"/>
    <property type="project" value="UniProtKB-UniRule"/>
</dbReference>
<dbReference type="STRING" id="1244531.CIG2463D_0846"/>
<dbReference type="KEGG" id="caj:CIG1485E_0847"/>
<feature type="binding site" evidence="8">
    <location>
        <begin position="7"/>
        <end position="14"/>
    </location>
    <ligand>
        <name>ATP</name>
        <dbReference type="ChEBI" id="CHEBI:30616"/>
    </ligand>
</feature>
<comment type="similarity">
    <text evidence="1 8">Belongs to the thymidylate kinase family.</text>
</comment>
<dbReference type="GO" id="GO:0005524">
    <property type="term" value="F:ATP binding"/>
    <property type="evidence" value="ECO:0007669"/>
    <property type="project" value="UniProtKB-UniRule"/>
</dbReference>
<reference evidence="11" key="1">
    <citation type="journal article" date="2014" name="Genome Announc.">
        <title>Complete Genome Sequence of Campylobacter iguaniorum Strain 1485ET, Isolated from a Bearded Dragon (Pogona vitticeps).</title>
        <authorList>
            <person name="Gilbert M.J."/>
            <person name="Miller W.G."/>
            <person name="Yee E."/>
            <person name="Kik M."/>
            <person name="Wagenaar J.A."/>
            <person name="Duim B."/>
        </authorList>
    </citation>
    <scope>NUCLEOTIDE SEQUENCE [LARGE SCALE GENOMIC DNA]</scope>
    <source>
        <strain evidence="11">1485E</strain>
    </source>
</reference>
<keyword evidence="4 8" id="KW-0547">Nucleotide-binding</keyword>
<dbReference type="EC" id="2.7.4.9" evidence="8"/>
<keyword evidence="3 8" id="KW-0545">Nucleotide biosynthesis</keyword>
<evidence type="ECO:0000256" key="7">
    <source>
        <dbReference type="ARBA" id="ARBA00048743"/>
    </source>
</evidence>
<dbReference type="OrthoDB" id="9774907at2"/>
<keyword evidence="5 8" id="KW-0418">Kinase</keyword>
<dbReference type="AlphaFoldDB" id="A0A076F9L8"/>
<accession>A0A076F9L8</accession>
<evidence type="ECO:0000313" key="10">
    <source>
        <dbReference type="EMBL" id="AII14686.1"/>
    </source>
</evidence>
<dbReference type="Proteomes" id="UP000028486">
    <property type="component" value="Chromosome"/>
</dbReference>
<protein>
    <recommendedName>
        <fullName evidence="8">Thymidylate kinase</fullName>
        <ecNumber evidence="8">2.7.4.9</ecNumber>
    </recommendedName>
    <alternativeName>
        <fullName evidence="8">dTMP kinase</fullName>
    </alternativeName>
</protein>
<comment type="catalytic activity">
    <reaction evidence="7 8">
        <text>dTMP + ATP = dTDP + ADP</text>
        <dbReference type="Rhea" id="RHEA:13517"/>
        <dbReference type="ChEBI" id="CHEBI:30616"/>
        <dbReference type="ChEBI" id="CHEBI:58369"/>
        <dbReference type="ChEBI" id="CHEBI:63528"/>
        <dbReference type="ChEBI" id="CHEBI:456216"/>
        <dbReference type="EC" id="2.7.4.9"/>
    </reaction>
</comment>
<dbReference type="GO" id="GO:0006233">
    <property type="term" value="P:dTDP biosynthetic process"/>
    <property type="evidence" value="ECO:0007669"/>
    <property type="project" value="InterPro"/>
</dbReference>
<evidence type="ECO:0000256" key="8">
    <source>
        <dbReference type="HAMAP-Rule" id="MF_00165"/>
    </source>
</evidence>
<evidence type="ECO:0000256" key="6">
    <source>
        <dbReference type="ARBA" id="ARBA00022840"/>
    </source>
</evidence>
<dbReference type="Gene3D" id="3.40.50.300">
    <property type="entry name" value="P-loop containing nucleotide triphosphate hydrolases"/>
    <property type="match status" value="1"/>
</dbReference>
<keyword evidence="6 8" id="KW-0067">ATP-binding</keyword>
<dbReference type="PANTHER" id="PTHR10344:SF4">
    <property type="entry name" value="UMP-CMP KINASE 2, MITOCHONDRIAL"/>
    <property type="match status" value="1"/>
</dbReference>
<dbReference type="SUPFAM" id="SSF52540">
    <property type="entry name" value="P-loop containing nucleoside triphosphate hydrolases"/>
    <property type="match status" value="1"/>
</dbReference>
<keyword evidence="11" id="KW-1185">Reference proteome</keyword>
<feature type="domain" description="Thymidylate kinase-like" evidence="9">
    <location>
        <begin position="5"/>
        <end position="188"/>
    </location>
</feature>
<dbReference type="CDD" id="cd01672">
    <property type="entry name" value="TMPK"/>
    <property type="match status" value="1"/>
</dbReference>
<dbReference type="GO" id="GO:0004798">
    <property type="term" value="F:dTMP kinase activity"/>
    <property type="evidence" value="ECO:0007669"/>
    <property type="project" value="UniProtKB-UniRule"/>
</dbReference>
<evidence type="ECO:0000256" key="1">
    <source>
        <dbReference type="ARBA" id="ARBA00009776"/>
    </source>
</evidence>
<dbReference type="EMBL" id="CP009043">
    <property type="protein sequence ID" value="AII14686.1"/>
    <property type="molecule type" value="Genomic_DNA"/>
</dbReference>
<evidence type="ECO:0000256" key="4">
    <source>
        <dbReference type="ARBA" id="ARBA00022741"/>
    </source>
</evidence>
<dbReference type="PANTHER" id="PTHR10344">
    <property type="entry name" value="THYMIDYLATE KINASE"/>
    <property type="match status" value="1"/>
</dbReference>
<gene>
    <name evidence="8 10" type="primary">tmk</name>
    <name evidence="10" type="ORF">CIG1485E_0847</name>
</gene>
<dbReference type="GO" id="GO:0006227">
    <property type="term" value="P:dUDP biosynthetic process"/>
    <property type="evidence" value="ECO:0007669"/>
    <property type="project" value="TreeGrafter"/>
</dbReference>
<evidence type="ECO:0000256" key="2">
    <source>
        <dbReference type="ARBA" id="ARBA00022679"/>
    </source>
</evidence>
<dbReference type="eggNOG" id="COG0125">
    <property type="taxonomic scope" value="Bacteria"/>
</dbReference>
<dbReference type="Pfam" id="PF02223">
    <property type="entry name" value="Thymidylate_kin"/>
    <property type="match status" value="1"/>
</dbReference>
<dbReference type="GO" id="GO:0005829">
    <property type="term" value="C:cytosol"/>
    <property type="evidence" value="ECO:0007669"/>
    <property type="project" value="TreeGrafter"/>
</dbReference>
<evidence type="ECO:0000313" key="11">
    <source>
        <dbReference type="Proteomes" id="UP000028486"/>
    </source>
</evidence>
<dbReference type="NCBIfam" id="TIGR00041">
    <property type="entry name" value="DTMP_kinase"/>
    <property type="match status" value="1"/>
</dbReference>
<evidence type="ECO:0000256" key="5">
    <source>
        <dbReference type="ARBA" id="ARBA00022777"/>
    </source>
</evidence>
<dbReference type="HOGENOM" id="CLU_049131_0_0_7"/>
<dbReference type="InterPro" id="IPR018094">
    <property type="entry name" value="Thymidylate_kinase"/>
</dbReference>
<dbReference type="InterPro" id="IPR027417">
    <property type="entry name" value="P-loop_NTPase"/>
</dbReference>
<evidence type="ECO:0000256" key="3">
    <source>
        <dbReference type="ARBA" id="ARBA00022727"/>
    </source>
</evidence>
<keyword evidence="2 8" id="KW-0808">Transferase</keyword>
<proteinExistence type="inferred from homology"/>
<comment type="function">
    <text evidence="8">Phosphorylation of dTMP to form dTDP in both de novo and salvage pathways of dTTP synthesis.</text>
</comment>